<dbReference type="SUPFAM" id="SSF50969">
    <property type="entry name" value="YVTN repeat-like/Quinoprotein amine dehydrogenase"/>
    <property type="match status" value="1"/>
</dbReference>
<reference evidence="1 2" key="1">
    <citation type="submission" date="2021-04" db="EMBL/GenBank/DDBJ databases">
        <title>Draft genome sequence of Paenibacillus cisolokensis, LC2-13A.</title>
        <authorList>
            <person name="Uke A."/>
            <person name="Chhe C."/>
            <person name="Baramee S."/>
            <person name="Kosugi A."/>
        </authorList>
    </citation>
    <scope>NUCLEOTIDE SEQUENCE [LARGE SCALE GENOMIC DNA]</scope>
    <source>
        <strain evidence="1 2">LC2-13A</strain>
    </source>
</reference>
<keyword evidence="2" id="KW-1185">Reference proteome</keyword>
<name>A0ABQ4N0N8_9BACL</name>
<accession>A0ABQ4N0N8</accession>
<dbReference type="Gene3D" id="2.130.10.10">
    <property type="entry name" value="YVTN repeat-like/Quinoprotein amine dehydrogenase"/>
    <property type="match status" value="1"/>
</dbReference>
<sequence>MEDGANVMYTTVSGSPSAGESAIFNVVDIDNEKLLRSFPLAGVASSWTHVRVPNGEVFIGTTSKVFVYSPETKQVRDLGIPIPGTGSIYSLVHDEEGNVYGGIYSPTAGGRVFKIDGQTYEMTDLLGRPVDNGEAPGDDGKSEMYVRSLAYHNGYLYAGTGSANGRVWKIDLATKETASIGMPELPDAYKSKENSMQFVYGLTVVGDELYVFWNGTFTMHVYNMKNGEWRDKTIENVRGLLAVTPEHNGKVYTNKRDKYMWEIDVETLEERQVMYFDGSIRSSAWLHVANQPEFPGIAMVTVSYDGAAVLYDPPNGKMRQMNALVDSQAINIQALETGPDGKLYMSSYGDGGAQYDPAANRFVNFPLPQSEGIGSLGDTVYFGVYPKAQILAYDTTTPLSTTAAPAHLFDVGEAQDRPFVVTAGAGKLYIGTIPGYGELGGAITVYDPDASASEGRPVYEVFRNVVENQSISGLLYANGLIYGSTTVHGGLGSVPAADKAKLFVWDPAAKRKAAEWEPQLEGKSASNGMISGLTLGPDGLIWAAMDGVIFAFDPVTKEIVKSRNLYPSVTNYGSWRPIHQRWGADGLLYSDVAGRLVALNPDTLEFRELSPQVVLFTLDEQDNVYAAKATRLYKYAAARPGTLTVAGPGHIAVGQSVPLTVAGELFGWDVDLASAATITVSDPQIAVVENGILTGLQEGTVTLTASFRGTVSQPVTVEIADVDLDIRNAGFEETGAHGAIPGWSLAGKAKPNDIAEISSDRFASGDRSLKLVNQDNGAGKRIAVQSDLIEVLPEMPYAASVKLYLDARDKGKPVADSAAEIRLAFYDAEGGELPQQTEAAARIDGPIGQWTEAAVSSTAPAAARYVRLFIINEAQRNVAVYADDASIVMKE</sequence>
<evidence type="ECO:0000313" key="1">
    <source>
        <dbReference type="EMBL" id="GIQ61683.1"/>
    </source>
</evidence>
<evidence type="ECO:0000313" key="2">
    <source>
        <dbReference type="Proteomes" id="UP000680304"/>
    </source>
</evidence>
<dbReference type="EMBL" id="BOVJ01000007">
    <property type="protein sequence ID" value="GIQ61683.1"/>
    <property type="molecule type" value="Genomic_DNA"/>
</dbReference>
<dbReference type="Gene3D" id="2.60.120.260">
    <property type="entry name" value="Galactose-binding domain-like"/>
    <property type="match status" value="1"/>
</dbReference>
<dbReference type="Gene3D" id="2.60.40.1080">
    <property type="match status" value="1"/>
</dbReference>
<dbReference type="InterPro" id="IPR015943">
    <property type="entry name" value="WD40/YVTN_repeat-like_dom_sf"/>
</dbReference>
<dbReference type="InterPro" id="IPR011044">
    <property type="entry name" value="Quino_amine_DH_bsu"/>
</dbReference>
<protein>
    <recommendedName>
        <fullName evidence="3">BIG2 domain-containing protein</fullName>
    </recommendedName>
</protein>
<dbReference type="InterPro" id="IPR011047">
    <property type="entry name" value="Quinoprotein_ADH-like_sf"/>
</dbReference>
<dbReference type="Proteomes" id="UP000680304">
    <property type="component" value="Unassembled WGS sequence"/>
</dbReference>
<proteinExistence type="predicted"/>
<evidence type="ECO:0008006" key="3">
    <source>
        <dbReference type="Google" id="ProtNLM"/>
    </source>
</evidence>
<organism evidence="1 2">
    <name type="scientific">Paenibacillus cisolokensis</name>
    <dbReference type="NCBI Taxonomy" id="1658519"/>
    <lineage>
        <taxon>Bacteria</taxon>
        <taxon>Bacillati</taxon>
        <taxon>Bacillota</taxon>
        <taxon>Bacilli</taxon>
        <taxon>Bacillales</taxon>
        <taxon>Paenibacillaceae</taxon>
        <taxon>Paenibacillus</taxon>
    </lineage>
</organism>
<dbReference type="RefSeq" id="WP_213526927.1">
    <property type="nucleotide sequence ID" value="NZ_BOVJ01000007.1"/>
</dbReference>
<gene>
    <name evidence="1" type="ORF">PACILC2_02510</name>
</gene>
<dbReference type="SUPFAM" id="SSF50998">
    <property type="entry name" value="Quinoprotein alcohol dehydrogenase-like"/>
    <property type="match status" value="1"/>
</dbReference>
<comment type="caution">
    <text evidence="1">The sequence shown here is derived from an EMBL/GenBank/DDBJ whole genome shotgun (WGS) entry which is preliminary data.</text>
</comment>